<name>A0ABZ0UVL2_9RICK</name>
<keyword evidence="1" id="KW-0969">Cilium</keyword>
<dbReference type="EMBL" id="CP112932">
    <property type="protein sequence ID" value="WPY00954.1"/>
    <property type="molecule type" value="Genomic_DNA"/>
</dbReference>
<evidence type="ECO:0000313" key="1">
    <source>
        <dbReference type="EMBL" id="WPY00954.1"/>
    </source>
</evidence>
<proteinExistence type="predicted"/>
<reference evidence="1 2" key="1">
    <citation type="submission" date="2022-10" db="EMBL/GenBank/DDBJ databases">
        <title>Host association and intracellularity evolved multiple times independently in the Rickettsiales.</title>
        <authorList>
            <person name="Castelli M."/>
            <person name="Nardi T."/>
            <person name="Gammuto L."/>
            <person name="Bellinzona G."/>
            <person name="Sabaneyeva E."/>
            <person name="Potekhin A."/>
            <person name="Serra V."/>
            <person name="Petroni G."/>
            <person name="Sassera D."/>
        </authorList>
    </citation>
    <scope>NUCLEOTIDE SEQUENCE [LARGE SCALE GENOMIC DNA]</scope>
    <source>
        <strain evidence="1 2">Kr 154-4</strain>
    </source>
</reference>
<dbReference type="Proteomes" id="UP001326613">
    <property type="component" value="Chromosome"/>
</dbReference>
<dbReference type="RefSeq" id="WP_323737775.1">
    <property type="nucleotide sequence ID" value="NZ_CP112932.1"/>
</dbReference>
<evidence type="ECO:0000313" key="2">
    <source>
        <dbReference type="Proteomes" id="UP001326613"/>
    </source>
</evidence>
<keyword evidence="2" id="KW-1185">Reference proteome</keyword>
<accession>A0ABZ0UVL2</accession>
<sequence>MHKYSKFVFRELPKTAVVNISDNNVDSNQEELINSVVTQHLHTIINTEDGVIDSFADQEQHDTFSIDTEQIKLEGYNKGFAEAKIQYEPIIDSLKTDNNFLELIQQQLLTIVPSASIDTQIATISVHILNEIAKKLHVILPVNFEQIVHTELLSSIKKFYKEGQIKLTIHSTRQEYCANVLRLDNLPDKLKENIQIVTDDTMGINDCKVEWSNTCLEYNQAQLDEEITKILAQLKNTV</sequence>
<keyword evidence="1" id="KW-0282">Flagellum</keyword>
<gene>
    <name evidence="1" type="ORF">Trichorick_00844</name>
</gene>
<protein>
    <submittedName>
        <fullName evidence="1">Flagellar FliH-domain containing protein</fullName>
    </submittedName>
</protein>
<keyword evidence="1" id="KW-0966">Cell projection</keyword>
<organism evidence="1 2">
    <name type="scientific">Candidatus Trichorickettsia mobilis</name>
    <dbReference type="NCBI Taxonomy" id="1346319"/>
    <lineage>
        <taxon>Bacteria</taxon>
        <taxon>Pseudomonadati</taxon>
        <taxon>Pseudomonadota</taxon>
        <taxon>Alphaproteobacteria</taxon>
        <taxon>Rickettsiales</taxon>
        <taxon>Rickettsiaceae</taxon>
        <taxon>Rickettsieae</taxon>
        <taxon>Candidatus Trichorickettsia</taxon>
    </lineage>
</organism>